<gene>
    <name evidence="1" type="ORF">BACCIP111899_00370</name>
</gene>
<dbReference type="InterPro" id="IPR025619">
    <property type="entry name" value="YlzJ"/>
</dbReference>
<comment type="caution">
    <text evidence="1">The sequence shown here is derived from an EMBL/GenBank/DDBJ whole genome shotgun (WGS) entry which is preliminary data.</text>
</comment>
<evidence type="ECO:0000313" key="1">
    <source>
        <dbReference type="EMBL" id="CAG9611198.1"/>
    </source>
</evidence>
<dbReference type="RefSeq" id="WP_098309714.1">
    <property type="nucleotide sequence ID" value="NZ_CAKJTI010000001.1"/>
</dbReference>
<reference evidence="1 2" key="1">
    <citation type="submission" date="2021-10" db="EMBL/GenBank/DDBJ databases">
        <authorList>
            <person name="Criscuolo A."/>
        </authorList>
    </citation>
    <scope>NUCLEOTIDE SEQUENCE [LARGE SCALE GENOMIC DNA]</scope>
    <source>
        <strain evidence="2">CIP 111899</strain>
    </source>
</reference>
<dbReference type="Pfam" id="PF14035">
    <property type="entry name" value="YlzJ"/>
    <property type="match status" value="1"/>
</dbReference>
<dbReference type="Proteomes" id="UP000789423">
    <property type="component" value="Unassembled WGS sequence"/>
</dbReference>
<evidence type="ECO:0000313" key="2">
    <source>
        <dbReference type="Proteomes" id="UP000789423"/>
    </source>
</evidence>
<accession>A0ABM8Y642</accession>
<protein>
    <submittedName>
        <fullName evidence="1">Uncharacterized protein</fullName>
    </submittedName>
</protein>
<sequence>MILYTIMPEQLVYPMDHTEFARQKIVHVDGIDMVVEMGNENDYSVVRVLSTNPQHFLQYEPGQKISFS</sequence>
<organism evidence="1 2">
    <name type="scientific">Bacillus rhizoplanae</name>
    <dbReference type="NCBI Taxonomy" id="2880966"/>
    <lineage>
        <taxon>Bacteria</taxon>
        <taxon>Bacillati</taxon>
        <taxon>Bacillota</taxon>
        <taxon>Bacilli</taxon>
        <taxon>Bacillales</taxon>
        <taxon>Bacillaceae</taxon>
        <taxon>Bacillus</taxon>
    </lineage>
</organism>
<dbReference type="EMBL" id="CAKJTI010000001">
    <property type="protein sequence ID" value="CAG9611198.1"/>
    <property type="molecule type" value="Genomic_DNA"/>
</dbReference>
<proteinExistence type="predicted"/>
<keyword evidence="2" id="KW-1185">Reference proteome</keyword>
<name>A0ABM8Y642_9BACI</name>